<keyword evidence="6 7" id="KW-0472">Membrane</keyword>
<feature type="transmembrane region" description="Helical" evidence="7">
    <location>
        <begin position="332"/>
        <end position="362"/>
    </location>
</feature>
<dbReference type="Pfam" id="PF06808">
    <property type="entry name" value="DctM"/>
    <property type="match status" value="1"/>
</dbReference>
<dbReference type="PIRSF" id="PIRSF006066">
    <property type="entry name" value="HI0050"/>
    <property type="match status" value="1"/>
</dbReference>
<keyword evidence="3" id="KW-0997">Cell inner membrane</keyword>
<evidence type="ECO:0000259" key="8">
    <source>
        <dbReference type="Pfam" id="PF06808"/>
    </source>
</evidence>
<evidence type="ECO:0000256" key="2">
    <source>
        <dbReference type="ARBA" id="ARBA00022475"/>
    </source>
</evidence>
<feature type="transmembrane region" description="Helical" evidence="7">
    <location>
        <begin position="291"/>
        <end position="312"/>
    </location>
</feature>
<evidence type="ECO:0000256" key="1">
    <source>
        <dbReference type="ARBA" id="ARBA00004429"/>
    </source>
</evidence>
<feature type="transmembrane region" description="Helical" evidence="7">
    <location>
        <begin position="173"/>
        <end position="196"/>
    </location>
</feature>
<dbReference type="InterPro" id="IPR004681">
    <property type="entry name" value="TRAP_DctM"/>
</dbReference>
<protein>
    <submittedName>
        <fullName evidence="9">TRAP transporter large permease</fullName>
    </submittedName>
</protein>
<evidence type="ECO:0000256" key="3">
    <source>
        <dbReference type="ARBA" id="ARBA00022519"/>
    </source>
</evidence>
<keyword evidence="4 7" id="KW-0812">Transmembrane</keyword>
<evidence type="ECO:0000256" key="6">
    <source>
        <dbReference type="ARBA" id="ARBA00023136"/>
    </source>
</evidence>
<keyword evidence="5 7" id="KW-1133">Transmembrane helix</keyword>
<evidence type="ECO:0000256" key="7">
    <source>
        <dbReference type="SAM" id="Phobius"/>
    </source>
</evidence>
<evidence type="ECO:0000313" key="9">
    <source>
        <dbReference type="EMBL" id="QPZ39299.1"/>
    </source>
</evidence>
<proteinExistence type="predicted"/>
<dbReference type="RefSeq" id="WP_166988558.1">
    <property type="nucleotide sequence ID" value="NZ_CP061169.1"/>
</dbReference>
<evidence type="ECO:0000256" key="5">
    <source>
        <dbReference type="ARBA" id="ARBA00022989"/>
    </source>
</evidence>
<keyword evidence="10" id="KW-1185">Reference proteome</keyword>
<accession>A0ABX6YKG4</accession>
<keyword evidence="2" id="KW-1003">Cell membrane</keyword>
<evidence type="ECO:0000313" key="10">
    <source>
        <dbReference type="Proteomes" id="UP000662814"/>
    </source>
</evidence>
<sequence>MPMIVAILIVVLLLLAALAIRIPVAFALGISGTVGLIMLQGTTSAIGSMGSVPFNSTASLSLAVIPMFVMMGMLAQVAGIPEQLFRIANMRLKRLPGGLAVASVVASAGFGAVTGSSVAAAATMGRLGVTQMIELGYRRSFAAGVVASAGTLGVLIPPSVILVLYGVVTQESIGKLLLAGLIPGLISALGFSIFIIGRAWARPASVYVDGKAGHDHTTQFSSPDRPKYHHLLWLALVFVVIIGGIYGGVFTATESGAVGVLVLTMVAAWELRKGGIRGIAKGFATGVRDTASTSGMMLGVVIGASLFSAFLVRSGATAQLTNTLLSTALPPTLLALALILSIVVLGTILESFSLLIIIVPLIYPVITGLGYDGIWLGIVVAKAVEIGLLTPPVGMNAYVVAGSVPGLKVEETFRGIWAFLWVELGLLLLMFFVPEIVLWLPSHVS</sequence>
<feature type="transmembrane region" description="Helical" evidence="7">
    <location>
        <begin position="60"/>
        <end position="80"/>
    </location>
</feature>
<feature type="transmembrane region" description="Helical" evidence="7">
    <location>
        <begin position="100"/>
        <end position="129"/>
    </location>
</feature>
<feature type="domain" description="TRAP C4-dicarboxylate transport system permease DctM subunit" evidence="8">
    <location>
        <begin position="12"/>
        <end position="436"/>
    </location>
</feature>
<dbReference type="Proteomes" id="UP000662814">
    <property type="component" value="Chromosome"/>
</dbReference>
<feature type="transmembrane region" description="Helical" evidence="7">
    <location>
        <begin position="415"/>
        <end position="440"/>
    </location>
</feature>
<dbReference type="InterPro" id="IPR010656">
    <property type="entry name" value="DctM"/>
</dbReference>
<reference evidence="9 10" key="1">
    <citation type="submission" date="2020-12" db="EMBL/GenBank/DDBJ databases">
        <title>Microbacterium sp. HY060.</title>
        <authorList>
            <person name="Zhou J."/>
        </authorList>
    </citation>
    <scope>NUCLEOTIDE SEQUENCE [LARGE SCALE GENOMIC DNA]</scope>
    <source>
        <strain evidence="9 10">HY60</strain>
    </source>
</reference>
<feature type="transmembrane region" description="Helical" evidence="7">
    <location>
        <begin position="141"/>
        <end position="167"/>
    </location>
</feature>
<name>A0ABX6YKG4_9MICO</name>
<feature type="transmembrane region" description="Helical" evidence="7">
    <location>
        <begin position="231"/>
        <end position="249"/>
    </location>
</feature>
<dbReference type="PANTHER" id="PTHR33362:SF5">
    <property type="entry name" value="C4-DICARBOXYLATE TRAP TRANSPORTER LARGE PERMEASE PROTEIN DCTM"/>
    <property type="match status" value="1"/>
</dbReference>
<evidence type="ECO:0000256" key="4">
    <source>
        <dbReference type="ARBA" id="ARBA00022692"/>
    </source>
</evidence>
<comment type="subcellular location">
    <subcellularLocation>
        <location evidence="1">Cell inner membrane</location>
        <topology evidence="1">Multi-pass membrane protein</topology>
    </subcellularLocation>
</comment>
<organism evidence="9 10">
    <name type="scientific">Paramicrobacterium chengjingii</name>
    <dbReference type="NCBI Taxonomy" id="2769067"/>
    <lineage>
        <taxon>Bacteria</taxon>
        <taxon>Bacillati</taxon>
        <taxon>Actinomycetota</taxon>
        <taxon>Actinomycetes</taxon>
        <taxon>Micrococcales</taxon>
        <taxon>Microbacteriaceae</taxon>
        <taxon>Paramicrobacterium</taxon>
    </lineage>
</organism>
<gene>
    <name evidence="9" type="ORF">HCR76_04360</name>
</gene>
<dbReference type="EMBL" id="CP061169">
    <property type="protein sequence ID" value="QPZ39299.1"/>
    <property type="molecule type" value="Genomic_DNA"/>
</dbReference>
<dbReference type="PANTHER" id="PTHR33362">
    <property type="entry name" value="SIALIC ACID TRAP TRANSPORTER PERMEASE PROTEIN SIAT-RELATED"/>
    <property type="match status" value="1"/>
</dbReference>